<evidence type="ECO:0000256" key="8">
    <source>
        <dbReference type="ARBA" id="ARBA00022741"/>
    </source>
</evidence>
<dbReference type="PANTHER" id="PTHR24421">
    <property type="entry name" value="NITRATE/NITRITE SENSOR PROTEIN NARX-RELATED"/>
    <property type="match status" value="1"/>
</dbReference>
<keyword evidence="12" id="KW-0902">Two-component regulatory system</keyword>
<dbReference type="STRING" id="34027.SAMN05421829_11778"/>
<dbReference type="GO" id="GO:0046983">
    <property type="term" value="F:protein dimerization activity"/>
    <property type="evidence" value="ECO:0007669"/>
    <property type="project" value="InterPro"/>
</dbReference>
<evidence type="ECO:0000256" key="13">
    <source>
        <dbReference type="ARBA" id="ARBA00023136"/>
    </source>
</evidence>
<dbReference type="InterPro" id="IPR005467">
    <property type="entry name" value="His_kinase_dom"/>
</dbReference>
<keyword evidence="18" id="KW-1185">Reference proteome</keyword>
<dbReference type="RefSeq" id="WP_076603958.1">
    <property type="nucleotide sequence ID" value="NZ_FTMD01000017.1"/>
</dbReference>
<dbReference type="InterPro" id="IPR050482">
    <property type="entry name" value="Sensor_HK_TwoCompSys"/>
</dbReference>
<dbReference type="GO" id="GO:0005524">
    <property type="term" value="F:ATP binding"/>
    <property type="evidence" value="ECO:0007669"/>
    <property type="project" value="UniProtKB-KW"/>
</dbReference>
<evidence type="ECO:0000256" key="6">
    <source>
        <dbReference type="ARBA" id="ARBA00022679"/>
    </source>
</evidence>
<dbReference type="GO" id="GO:0005886">
    <property type="term" value="C:plasma membrane"/>
    <property type="evidence" value="ECO:0007669"/>
    <property type="project" value="UniProtKB-SubCell"/>
</dbReference>
<feature type="coiled-coil region" evidence="14">
    <location>
        <begin position="292"/>
        <end position="326"/>
    </location>
</feature>
<dbReference type="AlphaFoldDB" id="A0A1N7BF41"/>
<dbReference type="PANTHER" id="PTHR24421:SF10">
    <property type="entry name" value="NITRATE_NITRITE SENSOR PROTEIN NARQ"/>
    <property type="match status" value="1"/>
</dbReference>
<protein>
    <recommendedName>
        <fullName evidence="3">histidine kinase</fullName>
        <ecNumber evidence="3">2.7.13.3</ecNumber>
    </recommendedName>
</protein>
<evidence type="ECO:0000256" key="14">
    <source>
        <dbReference type="SAM" id="Coils"/>
    </source>
</evidence>
<dbReference type="CDD" id="cd16917">
    <property type="entry name" value="HATPase_UhpB-NarQ-NarX-like"/>
    <property type="match status" value="1"/>
</dbReference>
<keyword evidence="9 17" id="KW-0418">Kinase</keyword>
<keyword evidence="11 15" id="KW-1133">Transmembrane helix</keyword>
<evidence type="ECO:0000256" key="11">
    <source>
        <dbReference type="ARBA" id="ARBA00022989"/>
    </source>
</evidence>
<reference evidence="18" key="1">
    <citation type="submission" date="2017-01" db="EMBL/GenBank/DDBJ databases">
        <authorList>
            <person name="Varghese N."/>
            <person name="Submissions S."/>
        </authorList>
    </citation>
    <scope>NUCLEOTIDE SEQUENCE [LARGE SCALE GENOMIC DNA]</scope>
    <source>
        <strain evidence="18">ATCC 51758</strain>
    </source>
</reference>
<name>A0A1N7BF41_9RHOO</name>
<evidence type="ECO:0000313" key="18">
    <source>
        <dbReference type="Proteomes" id="UP000186819"/>
    </source>
</evidence>
<keyword evidence="4" id="KW-1003">Cell membrane</keyword>
<dbReference type="SMART" id="SM00387">
    <property type="entry name" value="HATPase_c"/>
    <property type="match status" value="1"/>
</dbReference>
<feature type="transmembrane region" description="Helical" evidence="15">
    <location>
        <begin position="240"/>
        <end position="259"/>
    </location>
</feature>
<keyword evidence="8" id="KW-0547">Nucleotide-binding</keyword>
<feature type="transmembrane region" description="Helical" evidence="15">
    <location>
        <begin position="189"/>
        <end position="210"/>
    </location>
</feature>
<keyword evidence="13 15" id="KW-0472">Membrane</keyword>
<sequence>MVAVRCRTRGRALLDPACLALLYFAGAQVGLVYAVIGGAISLVWPPSGIALVAMLALGTRVAPGIAAGSFLANVSVDVPIPAAAGIAIGATLATLAATHLLKERARFQIALTRTRDVLALILLAAMLGTTISAFVGVSALLAGGVVPPADFASAWLKWWLGDMIGVLVVAPPLLVWLSHAQPITSARRAIEAAALTVALGTVSYLIFGAPELAGHGYYPAALAIVPFVIWAALRFDHWGASLAILAISIAAIWGTTAGTGPLAADSPVDSLVRWSTFVNLLAVTGLLLVASHAETQRAQAELRASLAELEQRVRERTASLARTNAELIEEMSGRRRLERRLVRVSDEQLKATGRELHDGLGQHLTTIGLYGAALAHKLGARRHPEAGDAQRLVTLVEQAADMIRAIAKGLYPASLESAGLVAALRNLADSTHSLKQVDCILHAAPDVKVRDSLVAINLYRVAQEAINNALKYSGARHIWIELQCHDGMQMLSVSDDGIGIDPQAVDRSEGLGLHNLRHRATLLGGTCAIYRNAQGGTTVAITYPEEAQSNE</sequence>
<dbReference type="EC" id="2.7.13.3" evidence="3"/>
<feature type="transmembrane region" description="Helical" evidence="15">
    <location>
        <begin position="20"/>
        <end position="44"/>
    </location>
</feature>
<evidence type="ECO:0000256" key="10">
    <source>
        <dbReference type="ARBA" id="ARBA00022840"/>
    </source>
</evidence>
<evidence type="ECO:0000256" key="1">
    <source>
        <dbReference type="ARBA" id="ARBA00000085"/>
    </source>
</evidence>
<dbReference type="GO" id="GO:0000155">
    <property type="term" value="F:phosphorelay sensor kinase activity"/>
    <property type="evidence" value="ECO:0007669"/>
    <property type="project" value="InterPro"/>
</dbReference>
<dbReference type="InterPro" id="IPR011712">
    <property type="entry name" value="Sig_transdc_His_kin_sub3_dim/P"/>
</dbReference>
<evidence type="ECO:0000256" key="7">
    <source>
        <dbReference type="ARBA" id="ARBA00022692"/>
    </source>
</evidence>
<keyword evidence="6" id="KW-0808">Transferase</keyword>
<feature type="transmembrane region" description="Helical" evidence="15">
    <location>
        <begin position="78"/>
        <end position="97"/>
    </location>
</feature>
<evidence type="ECO:0000256" key="5">
    <source>
        <dbReference type="ARBA" id="ARBA00022553"/>
    </source>
</evidence>
<dbReference type="Gene3D" id="3.30.565.10">
    <property type="entry name" value="Histidine kinase-like ATPase, C-terminal domain"/>
    <property type="match status" value="1"/>
</dbReference>
<dbReference type="InterPro" id="IPR007895">
    <property type="entry name" value="MASE1"/>
</dbReference>
<evidence type="ECO:0000256" key="2">
    <source>
        <dbReference type="ARBA" id="ARBA00004651"/>
    </source>
</evidence>
<dbReference type="PROSITE" id="PS50109">
    <property type="entry name" value="HIS_KIN"/>
    <property type="match status" value="1"/>
</dbReference>
<feature type="transmembrane region" description="Helical" evidence="15">
    <location>
        <begin position="271"/>
        <end position="290"/>
    </location>
</feature>
<gene>
    <name evidence="17" type="ORF">SAMN05421829_11778</name>
</gene>
<accession>A0A1N7BF41</accession>
<keyword evidence="14" id="KW-0175">Coiled coil</keyword>
<dbReference type="InterPro" id="IPR003594">
    <property type="entry name" value="HATPase_dom"/>
</dbReference>
<dbReference type="InterPro" id="IPR036890">
    <property type="entry name" value="HATPase_C_sf"/>
</dbReference>
<evidence type="ECO:0000256" key="9">
    <source>
        <dbReference type="ARBA" id="ARBA00022777"/>
    </source>
</evidence>
<evidence type="ECO:0000256" key="15">
    <source>
        <dbReference type="SAM" id="Phobius"/>
    </source>
</evidence>
<dbReference type="Pfam" id="PF02518">
    <property type="entry name" value="HATPase_c"/>
    <property type="match status" value="1"/>
</dbReference>
<keyword evidence="5" id="KW-0597">Phosphoprotein</keyword>
<comment type="catalytic activity">
    <reaction evidence="1">
        <text>ATP + protein L-histidine = ADP + protein N-phospho-L-histidine.</text>
        <dbReference type="EC" id="2.7.13.3"/>
    </reaction>
</comment>
<keyword evidence="10" id="KW-0067">ATP-binding</keyword>
<comment type="subcellular location">
    <subcellularLocation>
        <location evidence="2">Cell membrane</location>
        <topology evidence="2">Multi-pass membrane protein</topology>
    </subcellularLocation>
</comment>
<feature type="transmembrane region" description="Helical" evidence="15">
    <location>
        <begin position="216"/>
        <end position="233"/>
    </location>
</feature>
<evidence type="ECO:0000256" key="12">
    <source>
        <dbReference type="ARBA" id="ARBA00023012"/>
    </source>
</evidence>
<feature type="domain" description="Histidine kinase" evidence="16">
    <location>
        <begin position="458"/>
        <end position="547"/>
    </location>
</feature>
<evidence type="ECO:0000256" key="3">
    <source>
        <dbReference type="ARBA" id="ARBA00012438"/>
    </source>
</evidence>
<evidence type="ECO:0000313" key="17">
    <source>
        <dbReference type="EMBL" id="SIR49823.1"/>
    </source>
</evidence>
<evidence type="ECO:0000259" key="16">
    <source>
        <dbReference type="PROSITE" id="PS50109"/>
    </source>
</evidence>
<evidence type="ECO:0000256" key="4">
    <source>
        <dbReference type="ARBA" id="ARBA00022475"/>
    </source>
</evidence>
<dbReference type="SUPFAM" id="SSF55874">
    <property type="entry name" value="ATPase domain of HSP90 chaperone/DNA topoisomerase II/histidine kinase"/>
    <property type="match status" value="1"/>
</dbReference>
<dbReference type="Pfam" id="PF05231">
    <property type="entry name" value="MASE1"/>
    <property type="match status" value="1"/>
</dbReference>
<dbReference type="Proteomes" id="UP000186819">
    <property type="component" value="Unassembled WGS sequence"/>
</dbReference>
<proteinExistence type="predicted"/>
<feature type="transmembrane region" description="Helical" evidence="15">
    <location>
        <begin position="158"/>
        <end position="177"/>
    </location>
</feature>
<feature type="transmembrane region" description="Helical" evidence="15">
    <location>
        <begin position="117"/>
        <end position="146"/>
    </location>
</feature>
<dbReference type="Gene3D" id="1.20.5.1930">
    <property type="match status" value="1"/>
</dbReference>
<organism evidence="17 18">
    <name type="scientific">Aromatoleum tolulyticum</name>
    <dbReference type="NCBI Taxonomy" id="34027"/>
    <lineage>
        <taxon>Bacteria</taxon>
        <taxon>Pseudomonadati</taxon>
        <taxon>Pseudomonadota</taxon>
        <taxon>Betaproteobacteria</taxon>
        <taxon>Rhodocyclales</taxon>
        <taxon>Rhodocyclaceae</taxon>
        <taxon>Aromatoleum</taxon>
    </lineage>
</organism>
<keyword evidence="7 15" id="KW-0812">Transmembrane</keyword>
<dbReference type="EMBL" id="FTMD01000017">
    <property type="protein sequence ID" value="SIR49823.1"/>
    <property type="molecule type" value="Genomic_DNA"/>
</dbReference>
<dbReference type="Pfam" id="PF07730">
    <property type="entry name" value="HisKA_3"/>
    <property type="match status" value="1"/>
</dbReference>
<dbReference type="OrthoDB" id="9797605at2"/>